<dbReference type="EMBL" id="AZFF01000030">
    <property type="protein sequence ID" value="KRL52910.1"/>
    <property type="molecule type" value="Genomic_DNA"/>
</dbReference>
<keyword evidence="1" id="KW-0677">Repeat</keyword>
<dbReference type="PATRIC" id="fig|1114972.6.peg.1842"/>
<gene>
    <name evidence="3" type="ORF">FD35_GL001806</name>
</gene>
<name>A0A0R1R8X6_9LACO</name>
<dbReference type="Pfam" id="PF06458">
    <property type="entry name" value="MucBP"/>
    <property type="match status" value="1"/>
</dbReference>
<accession>A0A0R1R8X6</accession>
<evidence type="ECO:0000313" key="3">
    <source>
        <dbReference type="EMBL" id="KRL52910.1"/>
    </source>
</evidence>
<evidence type="ECO:0000313" key="4">
    <source>
        <dbReference type="Proteomes" id="UP000051999"/>
    </source>
</evidence>
<proteinExistence type="predicted"/>
<dbReference type="Gene3D" id="3.10.20.320">
    <property type="entry name" value="Putative peptidoglycan bound protein (lpxtg motif)"/>
    <property type="match status" value="1"/>
</dbReference>
<evidence type="ECO:0000259" key="2">
    <source>
        <dbReference type="Pfam" id="PF06458"/>
    </source>
</evidence>
<dbReference type="Proteomes" id="UP000051999">
    <property type="component" value="Unassembled WGS sequence"/>
</dbReference>
<dbReference type="AlphaFoldDB" id="A0A0R1R8X6"/>
<keyword evidence="4" id="KW-1185">Reference proteome</keyword>
<feature type="domain" description="MucBP" evidence="2">
    <location>
        <begin position="15"/>
        <end position="76"/>
    </location>
</feature>
<dbReference type="InterPro" id="IPR009459">
    <property type="entry name" value="MucBP_dom"/>
</dbReference>
<dbReference type="STRING" id="1114972.FD35_GL001806"/>
<protein>
    <recommendedName>
        <fullName evidence="2">MucBP domain-containing protein</fullName>
    </recommendedName>
</protein>
<reference evidence="3 4" key="1">
    <citation type="journal article" date="2015" name="Genome Announc.">
        <title>Expanding the biotechnology potential of lactobacilli through comparative genomics of 213 strains and associated genera.</title>
        <authorList>
            <person name="Sun Z."/>
            <person name="Harris H.M."/>
            <person name="McCann A."/>
            <person name="Guo C."/>
            <person name="Argimon S."/>
            <person name="Zhang W."/>
            <person name="Yang X."/>
            <person name="Jeffery I.B."/>
            <person name="Cooney J.C."/>
            <person name="Kagawa T.F."/>
            <person name="Liu W."/>
            <person name="Song Y."/>
            <person name="Salvetti E."/>
            <person name="Wrobel A."/>
            <person name="Rasinkangas P."/>
            <person name="Parkhill J."/>
            <person name="Rea M.C."/>
            <person name="O'Sullivan O."/>
            <person name="Ritari J."/>
            <person name="Douillard F.P."/>
            <person name="Paul Ross R."/>
            <person name="Yang R."/>
            <person name="Briner A.E."/>
            <person name="Felis G.E."/>
            <person name="de Vos W.M."/>
            <person name="Barrangou R."/>
            <person name="Klaenhammer T.R."/>
            <person name="Caufield P.W."/>
            <person name="Cui Y."/>
            <person name="Zhang H."/>
            <person name="O'Toole P.W."/>
        </authorList>
    </citation>
    <scope>NUCLEOTIDE SEQUENCE [LARGE SCALE GENOMIC DNA]</scope>
    <source>
        <strain evidence="3 4">DSM 15814</strain>
    </source>
</reference>
<dbReference type="eggNOG" id="COG1482">
    <property type="taxonomic scope" value="Bacteria"/>
</dbReference>
<sequence length="249" mass="28063">MGSAIMSEELVEGVPVWVYYTDVDSGKTLVEPKVLRGAIGDHYEVKVPEFANYRLLHHTGNLDGVFTNEQQEARLYFRESDWAEVEKVQMYATIQEDVPTYDRPDGELQALEMPVGSVWRVFSRIATNNGEFWYNMGTNQWVMYKPNAFTLNNSPVRPTSHQDVHKEHNWDIQPVSARGSIDFVDGKSVSYYAEPYGRPSGTIANRSVVVINGEVSDPSGVVWFQLQGLGFINSMYVKLTGPISISNEG</sequence>
<comment type="caution">
    <text evidence="3">The sequence shown here is derived from an EMBL/GenBank/DDBJ whole genome shotgun (WGS) entry which is preliminary data.</text>
</comment>
<evidence type="ECO:0000256" key="1">
    <source>
        <dbReference type="ARBA" id="ARBA00022737"/>
    </source>
</evidence>
<organism evidence="3 4">
    <name type="scientific">Furfurilactobacillus rossiae DSM 15814</name>
    <dbReference type="NCBI Taxonomy" id="1114972"/>
    <lineage>
        <taxon>Bacteria</taxon>
        <taxon>Bacillati</taxon>
        <taxon>Bacillota</taxon>
        <taxon>Bacilli</taxon>
        <taxon>Lactobacillales</taxon>
        <taxon>Lactobacillaceae</taxon>
        <taxon>Furfurilactobacillus</taxon>
    </lineage>
</organism>